<evidence type="ECO:0000256" key="8">
    <source>
        <dbReference type="ARBA" id="ARBA00023136"/>
    </source>
</evidence>
<keyword evidence="6" id="KW-0732">Signal</keyword>
<evidence type="ECO:0000256" key="9">
    <source>
        <dbReference type="ARBA" id="ARBA00023139"/>
    </source>
</evidence>
<keyword evidence="5 13" id="KW-0813">Transport</keyword>
<dbReference type="RefSeq" id="WP_169565802.1">
    <property type="nucleotide sequence ID" value="NZ_JAAXYH010000020.1"/>
</dbReference>
<dbReference type="NCBIfam" id="TIGR00548">
    <property type="entry name" value="lolB"/>
    <property type="match status" value="1"/>
</dbReference>
<evidence type="ECO:0000256" key="3">
    <source>
        <dbReference type="ARBA" id="ARBA00011245"/>
    </source>
</evidence>
<evidence type="ECO:0000313" key="14">
    <source>
        <dbReference type="EMBL" id="NMH67016.1"/>
    </source>
</evidence>
<evidence type="ECO:0000256" key="2">
    <source>
        <dbReference type="ARBA" id="ARBA00009696"/>
    </source>
</evidence>
<dbReference type="GO" id="GO:0044874">
    <property type="term" value="P:lipoprotein localization to outer membrane"/>
    <property type="evidence" value="ECO:0007669"/>
    <property type="project" value="UniProtKB-UniRule"/>
</dbReference>
<dbReference type="EMBL" id="JAAXYH010000020">
    <property type="protein sequence ID" value="NMH67016.1"/>
    <property type="molecule type" value="Genomic_DNA"/>
</dbReference>
<keyword evidence="9" id="KW-0564">Palmitate</keyword>
<name>A0A972FWF2_9GAMM</name>
<organism evidence="14 15">
    <name type="scientific">Shewanella salipaludis</name>
    <dbReference type="NCBI Taxonomy" id="2723052"/>
    <lineage>
        <taxon>Bacteria</taxon>
        <taxon>Pseudomonadati</taxon>
        <taxon>Pseudomonadota</taxon>
        <taxon>Gammaproteobacteria</taxon>
        <taxon>Alteromonadales</taxon>
        <taxon>Shewanellaceae</taxon>
        <taxon>Shewanella</taxon>
    </lineage>
</organism>
<proteinExistence type="inferred from homology"/>
<evidence type="ECO:0000256" key="6">
    <source>
        <dbReference type="ARBA" id="ARBA00022729"/>
    </source>
</evidence>
<comment type="subunit">
    <text evidence="3 13">Monomer.</text>
</comment>
<keyword evidence="8 13" id="KW-0472">Membrane</keyword>
<evidence type="ECO:0000256" key="13">
    <source>
        <dbReference type="HAMAP-Rule" id="MF_00233"/>
    </source>
</evidence>
<comment type="similarity">
    <text evidence="2 13">Belongs to the LolB family.</text>
</comment>
<comment type="caution">
    <text evidence="14">The sequence shown here is derived from an EMBL/GenBank/DDBJ whole genome shotgun (WGS) entry which is preliminary data.</text>
</comment>
<evidence type="ECO:0000256" key="5">
    <source>
        <dbReference type="ARBA" id="ARBA00022448"/>
    </source>
</evidence>
<evidence type="ECO:0000256" key="1">
    <source>
        <dbReference type="ARBA" id="ARBA00004459"/>
    </source>
</evidence>
<evidence type="ECO:0000256" key="10">
    <source>
        <dbReference type="ARBA" id="ARBA00023186"/>
    </source>
</evidence>
<comment type="subcellular location">
    <subcellularLocation>
        <location evidence="1">Cell outer membrane</location>
        <topology evidence="1">Lipid-anchor</topology>
    </subcellularLocation>
</comment>
<sequence length="210" mass="23293">MTNLHCITRIALSLSLLWLLALGGCSTLPQSRLAPVNVSQAEQASAWELQGKLAVKSPSDKFSTNLYWLHTQEGDDLRLTTMLGTTVLTLCSDKRGARLEVDGKVFEDSQPQRLLERVSGWTIPLASLPLWITGQTGMSPAQVTLDGQGYPSLLLSQDPEAPWRVQFISWQQQSGATIPKQLRLDREGLQLKIQVNRWQALGQPVAKLHQ</sequence>
<gene>
    <name evidence="13 14" type="primary">lolB</name>
    <name evidence="14" type="ORF">HC757_17805</name>
</gene>
<keyword evidence="15" id="KW-1185">Reference proteome</keyword>
<comment type="function">
    <text evidence="13">Plays a critical role in the incorporation of lipoproteins in the outer membrane after they are released by the LolA protein.</text>
</comment>
<reference evidence="14" key="1">
    <citation type="submission" date="2020-04" db="EMBL/GenBank/DDBJ databases">
        <title>Description of Shewanella salipaludis sp. nov., isolated from a salt marsh.</title>
        <authorList>
            <person name="Park S."/>
            <person name="Yoon J.-H."/>
        </authorList>
    </citation>
    <scope>NUCLEOTIDE SEQUENCE</scope>
    <source>
        <strain evidence="14">SHSM-M6</strain>
    </source>
</reference>
<evidence type="ECO:0000313" key="15">
    <source>
        <dbReference type="Proteomes" id="UP000737113"/>
    </source>
</evidence>
<dbReference type="Gene3D" id="2.50.20.10">
    <property type="entry name" value="Lipoprotein localisation LolA/LolB/LppX"/>
    <property type="match status" value="1"/>
</dbReference>
<dbReference type="SUPFAM" id="SSF89392">
    <property type="entry name" value="Prokaryotic lipoproteins and lipoprotein localization factors"/>
    <property type="match status" value="1"/>
</dbReference>
<evidence type="ECO:0000256" key="7">
    <source>
        <dbReference type="ARBA" id="ARBA00022927"/>
    </source>
</evidence>
<protein>
    <recommendedName>
        <fullName evidence="4 13">Outer-membrane lipoprotein LolB</fullName>
    </recommendedName>
</protein>
<keyword evidence="12 14" id="KW-0449">Lipoprotein</keyword>
<dbReference type="Pfam" id="PF03550">
    <property type="entry name" value="LolB"/>
    <property type="match status" value="1"/>
</dbReference>
<evidence type="ECO:0000256" key="12">
    <source>
        <dbReference type="ARBA" id="ARBA00023288"/>
    </source>
</evidence>
<dbReference type="InterPro" id="IPR029046">
    <property type="entry name" value="LolA/LolB/LppX"/>
</dbReference>
<keyword evidence="11 13" id="KW-0998">Cell outer membrane</keyword>
<dbReference type="AlphaFoldDB" id="A0A972FWF2"/>
<dbReference type="Proteomes" id="UP000737113">
    <property type="component" value="Unassembled WGS sequence"/>
</dbReference>
<dbReference type="GO" id="GO:0015031">
    <property type="term" value="P:protein transport"/>
    <property type="evidence" value="ECO:0007669"/>
    <property type="project" value="UniProtKB-KW"/>
</dbReference>
<keyword evidence="10 13" id="KW-0143">Chaperone</keyword>
<accession>A0A972FWF2</accession>
<dbReference type="CDD" id="cd16326">
    <property type="entry name" value="LolB"/>
    <property type="match status" value="1"/>
</dbReference>
<dbReference type="InterPro" id="IPR004565">
    <property type="entry name" value="OM_lipoprot_LolB"/>
</dbReference>
<keyword evidence="7 13" id="KW-0653">Protein transport</keyword>
<evidence type="ECO:0000256" key="4">
    <source>
        <dbReference type="ARBA" id="ARBA00016202"/>
    </source>
</evidence>
<dbReference type="HAMAP" id="MF_00233">
    <property type="entry name" value="LolB"/>
    <property type="match status" value="1"/>
</dbReference>
<evidence type="ECO:0000256" key="11">
    <source>
        <dbReference type="ARBA" id="ARBA00023237"/>
    </source>
</evidence>
<dbReference type="GO" id="GO:0009279">
    <property type="term" value="C:cell outer membrane"/>
    <property type="evidence" value="ECO:0007669"/>
    <property type="project" value="UniProtKB-SubCell"/>
</dbReference>